<evidence type="ECO:0000259" key="4">
    <source>
        <dbReference type="Pfam" id="PF03816"/>
    </source>
</evidence>
<dbReference type="AlphaFoldDB" id="A0A0H2KNZ3"/>
<evidence type="ECO:0000256" key="1">
    <source>
        <dbReference type="ARBA" id="ARBA00006068"/>
    </source>
</evidence>
<dbReference type="STRING" id="264251.FB00_17050"/>
<comment type="similarity">
    <text evidence="1">Belongs to the LytR/CpsA/Psr (LCP) family.</text>
</comment>
<dbReference type="PANTHER" id="PTHR33392:SF6">
    <property type="entry name" value="POLYISOPRENYL-TEICHOIC ACID--PEPTIDOGLYCAN TEICHOIC ACID TRANSFERASE TAGU"/>
    <property type="match status" value="1"/>
</dbReference>
<sequence>MPTTAPASSSPRSRPRAPQTTHSRKGGEDKPSGGPHHARALRSHRVARAVGLVLTGALVFVAVGAGAVYLDLKSKITVSDATDYVVGMPTEEPPKDPSDPFAGKALNILVMGTDYRDAANEAIAGKEEGMRSDTTFIVHVSGDRTRMEVVSIPRDSLVDLPECKLPDGSMSSPRRNVMFNEAFQIGSGGVDDMDAAAGCTISSVYSLTGVPITNHVVVKMTGVIGVVDAIDGVTMCFPEPVVEDPDYGTLNLPAGQHTLTGHEAIGFLRARHGTGMGLEMGSDLTRITRQQAFIDSAVRELLSQNIITNSPQLYGVIEAVLGSISADPTIADPTALAGLAFSLRAIKPSEVVFTQVPVVEAASDRNRVEWTSEADAIWQRLIDDAPAPGHEPVDPRDDATAPADGTTDPATGADPGTTDPGTTDPGTTDPGTTDPGTTPEAPVEEELQPGVCG</sequence>
<protein>
    <submittedName>
        <fullName evidence="5">Transcriptional regulator</fullName>
    </submittedName>
</protein>
<accession>A0A0H2KNZ3</accession>
<feature type="region of interest" description="Disordered" evidence="2">
    <location>
        <begin position="1"/>
        <end position="38"/>
    </location>
</feature>
<keyword evidence="6" id="KW-1185">Reference proteome</keyword>
<name>A0A0H2KNZ3_9MICO</name>
<feature type="compositionally biased region" description="Low complexity" evidence="2">
    <location>
        <begin position="400"/>
        <end position="439"/>
    </location>
</feature>
<dbReference type="Proteomes" id="UP000035265">
    <property type="component" value="Unassembled WGS sequence"/>
</dbReference>
<feature type="region of interest" description="Disordered" evidence="2">
    <location>
        <begin position="385"/>
        <end position="453"/>
    </location>
</feature>
<dbReference type="Pfam" id="PF03816">
    <property type="entry name" value="LytR_cpsA_psr"/>
    <property type="match status" value="1"/>
</dbReference>
<dbReference type="RefSeq" id="WP_082141428.1">
    <property type="nucleotide sequence ID" value="NZ_JNBQ01000031.1"/>
</dbReference>
<comment type="caution">
    <text evidence="5">The sequence shown here is derived from an EMBL/GenBank/DDBJ whole genome shotgun (WGS) entry which is preliminary data.</text>
</comment>
<dbReference type="InterPro" id="IPR050922">
    <property type="entry name" value="LytR/CpsA/Psr_CW_biosynth"/>
</dbReference>
<dbReference type="EMBL" id="JNBQ01000031">
    <property type="protein sequence ID" value="KLN33544.1"/>
    <property type="molecule type" value="Genomic_DNA"/>
</dbReference>
<dbReference type="InterPro" id="IPR004474">
    <property type="entry name" value="LytR_CpsA_psr"/>
</dbReference>
<organism evidence="5 6">
    <name type="scientific">Cellulosimicrobium funkei</name>
    <dbReference type="NCBI Taxonomy" id="264251"/>
    <lineage>
        <taxon>Bacteria</taxon>
        <taxon>Bacillati</taxon>
        <taxon>Actinomycetota</taxon>
        <taxon>Actinomycetes</taxon>
        <taxon>Micrococcales</taxon>
        <taxon>Promicromonosporaceae</taxon>
        <taxon>Cellulosimicrobium</taxon>
    </lineage>
</organism>
<dbReference type="NCBIfam" id="TIGR00350">
    <property type="entry name" value="lytR_cpsA_psr"/>
    <property type="match status" value="1"/>
</dbReference>
<keyword evidence="3" id="KW-1133">Transmembrane helix</keyword>
<dbReference type="Gene3D" id="3.40.630.190">
    <property type="entry name" value="LCP protein"/>
    <property type="match status" value="1"/>
</dbReference>
<reference evidence="5 6" key="1">
    <citation type="submission" date="2014-05" db="EMBL/GenBank/DDBJ databases">
        <title>Cellulosimicrobium funkei U11 genome.</title>
        <authorList>
            <person name="Hu C."/>
            <person name="Gong Y."/>
            <person name="Wan W."/>
            <person name="Jiang M."/>
        </authorList>
    </citation>
    <scope>NUCLEOTIDE SEQUENCE [LARGE SCALE GENOMIC DNA]</scope>
    <source>
        <strain evidence="5 6">U11</strain>
    </source>
</reference>
<keyword evidence="3" id="KW-0812">Transmembrane</keyword>
<feature type="compositionally biased region" description="Low complexity" evidence="2">
    <location>
        <begin position="1"/>
        <end position="21"/>
    </location>
</feature>
<evidence type="ECO:0000313" key="6">
    <source>
        <dbReference type="Proteomes" id="UP000035265"/>
    </source>
</evidence>
<keyword evidence="3" id="KW-0472">Membrane</keyword>
<gene>
    <name evidence="5" type="ORF">FB00_17050</name>
</gene>
<feature type="domain" description="Cell envelope-related transcriptional attenuator" evidence="4">
    <location>
        <begin position="131"/>
        <end position="301"/>
    </location>
</feature>
<evidence type="ECO:0000313" key="5">
    <source>
        <dbReference type="EMBL" id="KLN33544.1"/>
    </source>
</evidence>
<feature type="transmembrane region" description="Helical" evidence="3">
    <location>
        <begin position="49"/>
        <end position="70"/>
    </location>
</feature>
<proteinExistence type="inferred from homology"/>
<dbReference type="PANTHER" id="PTHR33392">
    <property type="entry name" value="POLYISOPRENYL-TEICHOIC ACID--PEPTIDOGLYCAN TEICHOIC ACID TRANSFERASE TAGU"/>
    <property type="match status" value="1"/>
</dbReference>
<evidence type="ECO:0000256" key="3">
    <source>
        <dbReference type="SAM" id="Phobius"/>
    </source>
</evidence>
<evidence type="ECO:0000256" key="2">
    <source>
        <dbReference type="SAM" id="MobiDB-lite"/>
    </source>
</evidence>
<dbReference type="PATRIC" id="fig|264251.5.peg.3459"/>